<dbReference type="GeneID" id="127748925"/>
<dbReference type="PANTHER" id="PTHR24291">
    <property type="entry name" value="CYTOCHROME P450 FAMILY 4"/>
    <property type="match status" value="1"/>
</dbReference>
<feature type="signal peptide" evidence="13">
    <location>
        <begin position="1"/>
        <end position="19"/>
    </location>
</feature>
<evidence type="ECO:0000256" key="4">
    <source>
        <dbReference type="ARBA" id="ARBA00010617"/>
    </source>
</evidence>
<keyword evidence="10" id="KW-0408">Iron</keyword>
<dbReference type="Proteomes" id="UP000504606">
    <property type="component" value="Unplaced"/>
</dbReference>
<feature type="chain" id="PRO_5038601060" evidence="13">
    <location>
        <begin position="20"/>
        <end position="249"/>
    </location>
</feature>
<evidence type="ECO:0000256" key="9">
    <source>
        <dbReference type="ARBA" id="ARBA00023002"/>
    </source>
</evidence>
<keyword evidence="5" id="KW-0349">Heme</keyword>
<evidence type="ECO:0000256" key="12">
    <source>
        <dbReference type="ARBA" id="ARBA00023136"/>
    </source>
</evidence>
<dbReference type="InterPro" id="IPR036396">
    <property type="entry name" value="Cyt_P450_sf"/>
</dbReference>
<dbReference type="Gene3D" id="1.10.630.10">
    <property type="entry name" value="Cytochrome P450"/>
    <property type="match status" value="1"/>
</dbReference>
<keyword evidence="8" id="KW-0492">Microsome</keyword>
<proteinExistence type="inferred from homology"/>
<evidence type="ECO:0000256" key="10">
    <source>
        <dbReference type="ARBA" id="ARBA00023004"/>
    </source>
</evidence>
<dbReference type="OrthoDB" id="1470350at2759"/>
<keyword evidence="6" id="KW-0479">Metal-binding</keyword>
<dbReference type="RefSeq" id="XP_052120601.1">
    <property type="nucleotide sequence ID" value="XM_052264641.1"/>
</dbReference>
<dbReference type="KEGG" id="foc:127748925"/>
<keyword evidence="11" id="KW-0503">Monooxygenase</keyword>
<comment type="cofactor">
    <cofactor evidence="1">
        <name>heme</name>
        <dbReference type="ChEBI" id="CHEBI:30413"/>
    </cofactor>
</comment>
<dbReference type="GO" id="GO:0016705">
    <property type="term" value="F:oxidoreductase activity, acting on paired donors, with incorporation or reduction of molecular oxygen"/>
    <property type="evidence" value="ECO:0007669"/>
    <property type="project" value="InterPro"/>
</dbReference>
<dbReference type="GO" id="GO:0020037">
    <property type="term" value="F:heme binding"/>
    <property type="evidence" value="ECO:0007669"/>
    <property type="project" value="InterPro"/>
</dbReference>
<protein>
    <submittedName>
        <fullName evidence="15">Cytochrome P450 4c21-like</fullName>
    </submittedName>
</protein>
<dbReference type="GO" id="GO:0004497">
    <property type="term" value="F:monooxygenase activity"/>
    <property type="evidence" value="ECO:0007669"/>
    <property type="project" value="UniProtKB-KW"/>
</dbReference>
<comment type="similarity">
    <text evidence="4">Belongs to the cytochrome P450 family.</text>
</comment>
<dbReference type="InterPro" id="IPR050196">
    <property type="entry name" value="Cytochrome_P450_Monoox"/>
</dbReference>
<evidence type="ECO:0000256" key="7">
    <source>
        <dbReference type="ARBA" id="ARBA00022824"/>
    </source>
</evidence>
<gene>
    <name evidence="15" type="primary">LOC127748925</name>
</gene>
<keyword evidence="12" id="KW-0472">Membrane</keyword>
<evidence type="ECO:0000256" key="3">
    <source>
        <dbReference type="ARBA" id="ARBA00004406"/>
    </source>
</evidence>
<keyword evidence="9" id="KW-0560">Oxidoreductase</keyword>
<dbReference type="GO" id="GO:0005506">
    <property type="term" value="F:iron ion binding"/>
    <property type="evidence" value="ECO:0007669"/>
    <property type="project" value="InterPro"/>
</dbReference>
<comment type="subcellular location">
    <subcellularLocation>
        <location evidence="3">Endoplasmic reticulum membrane</location>
        <topology evidence="3">Peripheral membrane protein</topology>
    </subcellularLocation>
    <subcellularLocation>
        <location evidence="2">Microsome membrane</location>
        <topology evidence="2">Peripheral membrane protein</topology>
    </subcellularLocation>
</comment>
<organism evidence="14 15">
    <name type="scientific">Frankliniella occidentalis</name>
    <name type="common">Western flower thrips</name>
    <name type="synonym">Euthrips occidentalis</name>
    <dbReference type="NCBI Taxonomy" id="133901"/>
    <lineage>
        <taxon>Eukaryota</taxon>
        <taxon>Metazoa</taxon>
        <taxon>Ecdysozoa</taxon>
        <taxon>Arthropoda</taxon>
        <taxon>Hexapoda</taxon>
        <taxon>Insecta</taxon>
        <taxon>Pterygota</taxon>
        <taxon>Neoptera</taxon>
        <taxon>Paraneoptera</taxon>
        <taxon>Thysanoptera</taxon>
        <taxon>Terebrantia</taxon>
        <taxon>Thripoidea</taxon>
        <taxon>Thripidae</taxon>
        <taxon>Frankliniella</taxon>
    </lineage>
</organism>
<sequence>MDVVLVFAVMLVVWRLALALPSYWSSCWRFRRLELAIPGPPSLPLVGNLLDLALVADEGRLRAVLEWWGGRHDQLSRITLGTKLLVLVSDPDHVAVVLKDPRFAEKPAFFYGFLESVSGRGVLTANGRHWKRHRAAMLPAFHHSVVDAYTAVYAEEAAELVAGLRGLRGRGAGTGAKLRDLLTRTLARASVRTILESDVLPEDEPYLEQIVRNVGRCLMDVSVRTLRPWLWPDAVFALSSGGRRIASFN</sequence>
<dbReference type="PANTHER" id="PTHR24291:SF189">
    <property type="entry name" value="CYTOCHROME P450 4C3-RELATED"/>
    <property type="match status" value="1"/>
</dbReference>
<keyword evidence="13" id="KW-0732">Signal</keyword>
<reference evidence="15" key="1">
    <citation type="submission" date="2025-08" db="UniProtKB">
        <authorList>
            <consortium name="RefSeq"/>
        </authorList>
    </citation>
    <scope>IDENTIFICATION</scope>
    <source>
        <tissue evidence="15">Whole organism</tissue>
    </source>
</reference>
<evidence type="ECO:0000313" key="14">
    <source>
        <dbReference type="Proteomes" id="UP000504606"/>
    </source>
</evidence>
<feature type="non-terminal residue" evidence="15">
    <location>
        <position position="249"/>
    </location>
</feature>
<dbReference type="SUPFAM" id="SSF48264">
    <property type="entry name" value="Cytochrome P450"/>
    <property type="match status" value="1"/>
</dbReference>
<evidence type="ECO:0000256" key="11">
    <source>
        <dbReference type="ARBA" id="ARBA00023033"/>
    </source>
</evidence>
<evidence type="ECO:0000313" key="15">
    <source>
        <dbReference type="RefSeq" id="XP_052120601.1"/>
    </source>
</evidence>
<keyword evidence="7" id="KW-0256">Endoplasmic reticulum</keyword>
<evidence type="ECO:0000256" key="8">
    <source>
        <dbReference type="ARBA" id="ARBA00022848"/>
    </source>
</evidence>
<evidence type="ECO:0000256" key="13">
    <source>
        <dbReference type="SAM" id="SignalP"/>
    </source>
</evidence>
<name>A0A9C6WSX8_FRAOC</name>
<dbReference type="Pfam" id="PF00067">
    <property type="entry name" value="p450"/>
    <property type="match status" value="1"/>
</dbReference>
<dbReference type="GO" id="GO:0005789">
    <property type="term" value="C:endoplasmic reticulum membrane"/>
    <property type="evidence" value="ECO:0007669"/>
    <property type="project" value="UniProtKB-SubCell"/>
</dbReference>
<accession>A0A9C6WSX8</accession>
<evidence type="ECO:0000256" key="1">
    <source>
        <dbReference type="ARBA" id="ARBA00001971"/>
    </source>
</evidence>
<dbReference type="InterPro" id="IPR001128">
    <property type="entry name" value="Cyt_P450"/>
</dbReference>
<keyword evidence="14" id="KW-1185">Reference proteome</keyword>
<evidence type="ECO:0000256" key="5">
    <source>
        <dbReference type="ARBA" id="ARBA00022617"/>
    </source>
</evidence>
<evidence type="ECO:0000256" key="6">
    <source>
        <dbReference type="ARBA" id="ARBA00022723"/>
    </source>
</evidence>
<evidence type="ECO:0000256" key="2">
    <source>
        <dbReference type="ARBA" id="ARBA00004174"/>
    </source>
</evidence>
<dbReference type="AlphaFoldDB" id="A0A9C6WSX8"/>